<dbReference type="RefSeq" id="XP_012893768.1">
    <property type="nucleotide sequence ID" value="XM_013038314.1"/>
</dbReference>
<evidence type="ECO:0000259" key="8">
    <source>
        <dbReference type="PROSITE" id="PS50157"/>
    </source>
</evidence>
<name>D8LV81_BLAHO</name>
<dbReference type="InterPro" id="IPR013087">
    <property type="entry name" value="Znf_C2H2_type"/>
</dbReference>
<evidence type="ECO:0000256" key="1">
    <source>
        <dbReference type="ARBA" id="ARBA00022723"/>
    </source>
</evidence>
<keyword evidence="2" id="KW-0677">Repeat</keyword>
<dbReference type="AlphaFoldDB" id="D8LV81"/>
<dbReference type="Proteomes" id="UP000008312">
    <property type="component" value="Unassembled WGS sequence"/>
</dbReference>
<dbReference type="InParanoid" id="D8LV81"/>
<dbReference type="InterPro" id="IPR036236">
    <property type="entry name" value="Znf_C2H2_sf"/>
</dbReference>
<dbReference type="GO" id="GO:0000981">
    <property type="term" value="F:DNA-binding transcription factor activity, RNA polymerase II-specific"/>
    <property type="evidence" value="ECO:0007669"/>
    <property type="project" value="TreeGrafter"/>
</dbReference>
<accession>D8LV81</accession>
<dbReference type="PANTHER" id="PTHR23235:SF120">
    <property type="entry name" value="KRUPPEL-LIKE FACTOR 15"/>
    <property type="match status" value="1"/>
</dbReference>
<evidence type="ECO:0000313" key="9">
    <source>
        <dbReference type="EMBL" id="CBK19720.2"/>
    </source>
</evidence>
<feature type="domain" description="C2H2-type" evidence="8">
    <location>
        <begin position="53"/>
        <end position="76"/>
    </location>
</feature>
<protein>
    <recommendedName>
        <fullName evidence="8">C2H2-type domain-containing protein</fullName>
    </recommendedName>
</protein>
<proteinExistence type="predicted"/>
<dbReference type="SUPFAM" id="SSF57667">
    <property type="entry name" value="beta-beta-alpha zinc fingers"/>
    <property type="match status" value="1"/>
</dbReference>
<dbReference type="GeneID" id="24917469"/>
<keyword evidence="6" id="KW-0804">Transcription</keyword>
<dbReference type="Gene3D" id="3.30.160.60">
    <property type="entry name" value="Classic Zinc Finger"/>
    <property type="match status" value="2"/>
</dbReference>
<evidence type="ECO:0000256" key="4">
    <source>
        <dbReference type="ARBA" id="ARBA00022833"/>
    </source>
</evidence>
<dbReference type="FunFam" id="3.30.160.60:FF:000032">
    <property type="entry name" value="Krueppel-like factor 4"/>
    <property type="match status" value="1"/>
</dbReference>
<keyword evidence="10" id="KW-1185">Reference proteome</keyword>
<dbReference type="GO" id="GO:0000978">
    <property type="term" value="F:RNA polymerase II cis-regulatory region sequence-specific DNA binding"/>
    <property type="evidence" value="ECO:0007669"/>
    <property type="project" value="TreeGrafter"/>
</dbReference>
<dbReference type="PROSITE" id="PS50157">
    <property type="entry name" value="ZINC_FINGER_C2H2_2"/>
    <property type="match status" value="2"/>
</dbReference>
<dbReference type="GO" id="GO:0008270">
    <property type="term" value="F:zinc ion binding"/>
    <property type="evidence" value="ECO:0007669"/>
    <property type="project" value="UniProtKB-KW"/>
</dbReference>
<keyword evidence="1" id="KW-0479">Metal-binding</keyword>
<dbReference type="OrthoDB" id="6365676at2759"/>
<evidence type="ECO:0000256" key="7">
    <source>
        <dbReference type="PROSITE-ProRule" id="PRU00042"/>
    </source>
</evidence>
<keyword evidence="5" id="KW-0805">Transcription regulation</keyword>
<organism evidence="9">
    <name type="scientific">Blastocystis hominis</name>
    <dbReference type="NCBI Taxonomy" id="12968"/>
    <lineage>
        <taxon>Eukaryota</taxon>
        <taxon>Sar</taxon>
        <taxon>Stramenopiles</taxon>
        <taxon>Bigyra</taxon>
        <taxon>Opalozoa</taxon>
        <taxon>Opalinata</taxon>
        <taxon>Blastocystidae</taxon>
        <taxon>Blastocystis</taxon>
    </lineage>
</organism>
<dbReference type="SMART" id="SM00355">
    <property type="entry name" value="ZnF_C2H2"/>
    <property type="match status" value="2"/>
</dbReference>
<feature type="domain" description="C2H2-type" evidence="8">
    <location>
        <begin position="23"/>
        <end position="52"/>
    </location>
</feature>
<sequence length="143" mass="16611">MESRKTGGKSHRDDLSSDSDCMFHCNYPGCTYETNRSAHLKRHERTHTKERPYKCQLCDYCASRSDHLRRHYKIHSKVANSRAISHMQHKSVSYPQPRAVCAIPVKSTVPVNPLYVPQPLDEGTILFLQFIYKLRCEAMMMHS</sequence>
<dbReference type="PANTHER" id="PTHR23235">
    <property type="entry name" value="KRUEPPEL-LIKE TRANSCRIPTION FACTOR"/>
    <property type="match status" value="1"/>
</dbReference>
<keyword evidence="4" id="KW-0862">Zinc</keyword>
<evidence type="ECO:0000313" key="10">
    <source>
        <dbReference type="Proteomes" id="UP000008312"/>
    </source>
</evidence>
<reference evidence="9" key="1">
    <citation type="submission" date="2010-02" db="EMBL/GenBank/DDBJ databases">
        <title>Sequencing and annotation of the Blastocystis hominis genome.</title>
        <authorList>
            <person name="Wincker P."/>
        </authorList>
    </citation>
    <scope>NUCLEOTIDE SEQUENCE</scope>
    <source>
        <strain evidence="9">Singapore isolate B</strain>
    </source>
</reference>
<dbReference type="Pfam" id="PF00096">
    <property type="entry name" value="zf-C2H2"/>
    <property type="match status" value="1"/>
</dbReference>
<gene>
    <name evidence="9" type="ORF">GSBLH_T00000150001</name>
</gene>
<evidence type="ECO:0000256" key="6">
    <source>
        <dbReference type="ARBA" id="ARBA00023163"/>
    </source>
</evidence>
<keyword evidence="3 7" id="KW-0863">Zinc-finger</keyword>
<evidence type="ECO:0000256" key="2">
    <source>
        <dbReference type="ARBA" id="ARBA00022737"/>
    </source>
</evidence>
<evidence type="ECO:0000256" key="3">
    <source>
        <dbReference type="ARBA" id="ARBA00022771"/>
    </source>
</evidence>
<evidence type="ECO:0000256" key="5">
    <source>
        <dbReference type="ARBA" id="ARBA00023015"/>
    </source>
</evidence>
<dbReference type="EMBL" id="FN668638">
    <property type="protein sequence ID" value="CBK19720.2"/>
    <property type="molecule type" value="Genomic_DNA"/>
</dbReference>